<evidence type="ECO:0000313" key="10">
    <source>
        <dbReference type="EMBL" id="MBE1484427.1"/>
    </source>
</evidence>
<dbReference type="EMBL" id="JADBEB010000001">
    <property type="protein sequence ID" value="MBE1484427.1"/>
    <property type="molecule type" value="Genomic_DNA"/>
</dbReference>
<feature type="chain" id="PRO_5039321647" evidence="8">
    <location>
        <begin position="31"/>
        <end position="1133"/>
    </location>
</feature>
<evidence type="ECO:0000256" key="6">
    <source>
        <dbReference type="PROSITE-ProRule" id="PRU01240"/>
    </source>
</evidence>
<evidence type="ECO:0000256" key="3">
    <source>
        <dbReference type="ARBA" id="ARBA00022801"/>
    </source>
</evidence>
<dbReference type="InterPro" id="IPR051048">
    <property type="entry name" value="Peptidase_S8/S53_subtilisin"/>
</dbReference>
<organism evidence="10 11">
    <name type="scientific">Plantactinospora soyae</name>
    <dbReference type="NCBI Taxonomy" id="1544732"/>
    <lineage>
        <taxon>Bacteria</taxon>
        <taxon>Bacillati</taxon>
        <taxon>Actinomycetota</taxon>
        <taxon>Actinomycetes</taxon>
        <taxon>Micromonosporales</taxon>
        <taxon>Micromonosporaceae</taxon>
        <taxon>Plantactinospora</taxon>
    </lineage>
</organism>
<feature type="active site" description="Charge relay system" evidence="5 6">
    <location>
        <position position="441"/>
    </location>
</feature>
<comment type="similarity">
    <text evidence="1 6 7">Belongs to the peptidase S8 family.</text>
</comment>
<dbReference type="AlphaFoldDB" id="A0A927QVI8"/>
<feature type="active site" description="Charge relay system" evidence="5 6">
    <location>
        <position position="229"/>
    </location>
</feature>
<feature type="domain" description="Peptidase S8/S53" evidence="9">
    <location>
        <begin position="220"/>
        <end position="488"/>
    </location>
</feature>
<dbReference type="PROSITE" id="PS51318">
    <property type="entry name" value="TAT"/>
    <property type="match status" value="1"/>
</dbReference>
<dbReference type="PANTHER" id="PTHR43399:SF4">
    <property type="entry name" value="CELL WALL-ASSOCIATED PROTEASE"/>
    <property type="match status" value="1"/>
</dbReference>
<dbReference type="PROSITE" id="PS51892">
    <property type="entry name" value="SUBTILASE"/>
    <property type="match status" value="1"/>
</dbReference>
<dbReference type="InterPro" id="IPR015500">
    <property type="entry name" value="Peptidase_S8_subtilisin-rel"/>
</dbReference>
<comment type="caution">
    <text evidence="10">The sequence shown here is derived from an EMBL/GenBank/DDBJ whole genome shotgun (WGS) entry which is preliminary data.</text>
</comment>
<proteinExistence type="inferred from homology"/>
<accession>A0A927QVI8</accession>
<evidence type="ECO:0000256" key="2">
    <source>
        <dbReference type="ARBA" id="ARBA00022670"/>
    </source>
</evidence>
<dbReference type="Pfam" id="PF00082">
    <property type="entry name" value="Peptidase_S8"/>
    <property type="match status" value="1"/>
</dbReference>
<dbReference type="InterPro" id="IPR036852">
    <property type="entry name" value="Peptidase_S8/S53_dom_sf"/>
</dbReference>
<evidence type="ECO:0000256" key="4">
    <source>
        <dbReference type="ARBA" id="ARBA00022825"/>
    </source>
</evidence>
<evidence type="ECO:0000256" key="1">
    <source>
        <dbReference type="ARBA" id="ARBA00011073"/>
    </source>
</evidence>
<evidence type="ECO:0000259" key="9">
    <source>
        <dbReference type="Pfam" id="PF00082"/>
    </source>
</evidence>
<keyword evidence="3 6" id="KW-0378">Hydrolase</keyword>
<evidence type="ECO:0000256" key="8">
    <source>
        <dbReference type="SAM" id="SignalP"/>
    </source>
</evidence>
<dbReference type="GO" id="GO:0006508">
    <property type="term" value="P:proteolysis"/>
    <property type="evidence" value="ECO:0007669"/>
    <property type="project" value="UniProtKB-KW"/>
</dbReference>
<dbReference type="Proteomes" id="UP000649753">
    <property type="component" value="Unassembled WGS sequence"/>
</dbReference>
<keyword evidence="2 6" id="KW-0645">Protease</keyword>
<evidence type="ECO:0000256" key="7">
    <source>
        <dbReference type="RuleBase" id="RU003355"/>
    </source>
</evidence>
<protein>
    <submittedName>
        <fullName evidence="10">Subtilisin family serine protease</fullName>
    </submittedName>
</protein>
<dbReference type="Gene3D" id="3.40.50.200">
    <property type="entry name" value="Peptidase S8/S53 domain"/>
    <property type="match status" value="1"/>
</dbReference>
<dbReference type="InterPro" id="IPR000209">
    <property type="entry name" value="Peptidase_S8/S53_dom"/>
</dbReference>
<dbReference type="InterPro" id="IPR023828">
    <property type="entry name" value="Peptidase_S8_Ser-AS"/>
</dbReference>
<feature type="signal peptide" evidence="8">
    <location>
        <begin position="1"/>
        <end position="30"/>
    </location>
</feature>
<keyword evidence="11" id="KW-1185">Reference proteome</keyword>
<dbReference type="InterPro" id="IPR006311">
    <property type="entry name" value="TAT_signal"/>
</dbReference>
<dbReference type="PRINTS" id="PR00723">
    <property type="entry name" value="SUBTILISIN"/>
</dbReference>
<gene>
    <name evidence="10" type="ORF">H4W31_000065</name>
</gene>
<dbReference type="SUPFAM" id="SSF52743">
    <property type="entry name" value="Subtilisin-like"/>
    <property type="match status" value="1"/>
</dbReference>
<sequence>MRLSRRLRLGVTATAVVVAAGTAAPGSAVAGLSSAPLAVPGPVLARPVVDRAAEHTVTLVTGDRVTVSGAGQVSAQAGPGRKAISFDITTAGGRVRVVPSDAGPLLAAGRLDRRLFDVTGLIEAGYDRRDHLPLIVTGTRKGVDGFTKERDLPVINGMAVRQSRGKAADSWHGLTGGAPSARTLRSGVGKLWLDGMRQPTLDVSVPQTGAPVAWRAGITGRGTTVAVLDSGIDDTHPDLTGQVVGRQNFTEDVEPDNDVSGHGTHVAATIAGTGAASGGRYQGVAPGAKLLDGKVCVAGGCADSWILAGMTWAAADQHAKVVNMSLGGDDDPTVVDPLEEAVQTLSDRYGTLFVISAGNTDGGVVEGAISSPGSADMALTVGAVNDRNEVPGFSRRGPTTDGRLKPDITAPGVDITAARGRDAVRVPGNRGDAYTRLSGTSMAAPHVAGAAAILAQQHPDWPGRQIKATLTASAKPNPGYGAHAQGAGQLDIARAIGQQLSTAPTGVSFGRQLWPHQDDEVLTRDVTYHNGGPTDMPLELTMSTSSPDGAPTPDGMFSVDRTSVVVPAGGDAKVTVTADTRTSGPDGYLGGWLTATSGNQMVQTPLTVQKEVESYDVTLTHTDRNGATPWSFASSLNKRGSDRDWFSWIGPDPGDSVTFRVPKGHYTLTSTVDTLLGTDDSGGKPVPIVAKTLLAQPDLNVDRSMTVELDAQRGKPISVTVPRSSAQQVRAFVSAQTIVPSQTGGTVGMGNYILAWSFANIYTAQLGPDTDDDSFTSLIGGQWAQGNADGSTDNSPYFYSLMFPEAGRLVTGYQRTVADRDLVAVRADFAASRTGTTGQKRIGAGLSRTKSGFYGEFHSFQLPFSRTEFYNGTPGVGATGQFEELSGDQLLAATASVPNIEYGAGRPYQEQWNRAVLAPSLPAVSLDSWEGVRRAGNTIGLDVPMYGDGVGHPGGTVADSFGASLFREGTKIGSTDAARWAAFEVPSAEASYRLELHAERGEPFALSTRTDLAWTFRSGHADPETPAALPLWIVGFSPRVDPYNSTPGGTVQTVPVSVTPQPGSDSGKLVSLTVEASFNDGADWRPVPVRGDSVLVAQPTGRGFVSLRARAADSVGNTVEQTIIRAYRYGPVT</sequence>
<dbReference type="PANTHER" id="PTHR43399">
    <property type="entry name" value="SUBTILISIN-RELATED"/>
    <property type="match status" value="1"/>
</dbReference>
<dbReference type="GO" id="GO:0004252">
    <property type="term" value="F:serine-type endopeptidase activity"/>
    <property type="evidence" value="ECO:0007669"/>
    <property type="project" value="UniProtKB-UniRule"/>
</dbReference>
<keyword evidence="8" id="KW-0732">Signal</keyword>
<keyword evidence="4 6" id="KW-0720">Serine protease</keyword>
<dbReference type="PROSITE" id="PS00138">
    <property type="entry name" value="SUBTILASE_SER"/>
    <property type="match status" value="1"/>
</dbReference>
<dbReference type="PROSITE" id="PS00136">
    <property type="entry name" value="SUBTILASE_ASP"/>
    <property type="match status" value="1"/>
</dbReference>
<evidence type="ECO:0000256" key="5">
    <source>
        <dbReference type="PIRSR" id="PIRSR615500-1"/>
    </source>
</evidence>
<reference evidence="10" key="1">
    <citation type="submission" date="2020-10" db="EMBL/GenBank/DDBJ databases">
        <title>Sequencing the genomes of 1000 actinobacteria strains.</title>
        <authorList>
            <person name="Klenk H.-P."/>
        </authorList>
    </citation>
    <scope>NUCLEOTIDE SEQUENCE</scope>
    <source>
        <strain evidence="10">DSM 46832</strain>
    </source>
</reference>
<feature type="active site" description="Charge relay system" evidence="5 6">
    <location>
        <position position="262"/>
    </location>
</feature>
<evidence type="ECO:0000313" key="11">
    <source>
        <dbReference type="Proteomes" id="UP000649753"/>
    </source>
</evidence>
<name>A0A927QVI8_9ACTN</name>
<dbReference type="RefSeq" id="WP_192764796.1">
    <property type="nucleotide sequence ID" value="NZ_JADBEB010000001.1"/>
</dbReference>
<dbReference type="InterPro" id="IPR023827">
    <property type="entry name" value="Peptidase_S8_Asp-AS"/>
</dbReference>